<name>A0AAX6I8F2_IRIPA</name>
<evidence type="ECO:0000313" key="3">
    <source>
        <dbReference type="Proteomes" id="UP001140949"/>
    </source>
</evidence>
<comment type="caution">
    <text evidence="2">The sequence shown here is derived from an EMBL/GenBank/DDBJ whole genome shotgun (WGS) entry which is preliminary data.</text>
</comment>
<dbReference type="EMBL" id="JANAVB010028196">
    <property type="protein sequence ID" value="KAJ6816640.1"/>
    <property type="molecule type" value="Genomic_DNA"/>
</dbReference>
<reference evidence="2" key="1">
    <citation type="journal article" date="2023" name="GigaByte">
        <title>Genome assembly of the bearded iris, Iris pallida Lam.</title>
        <authorList>
            <person name="Bruccoleri R.E."/>
            <person name="Oakeley E.J."/>
            <person name="Faust A.M.E."/>
            <person name="Altorfer M."/>
            <person name="Dessus-Babus S."/>
            <person name="Burckhardt D."/>
            <person name="Oertli M."/>
            <person name="Naumann U."/>
            <person name="Petersen F."/>
            <person name="Wong J."/>
        </authorList>
    </citation>
    <scope>NUCLEOTIDE SEQUENCE</scope>
    <source>
        <strain evidence="2">GSM-AAB239-AS_SAM_17_03QT</strain>
    </source>
</reference>
<gene>
    <name evidence="2" type="ORF">M6B38_270860</name>
    <name evidence="1" type="ORF">M6B38_415060</name>
</gene>
<dbReference type="PANTHER" id="PTHR33401:SF3">
    <property type="entry name" value="LOW AFFINITY POTASSIUM TRANSPORT SYSTEM PROTEIN"/>
    <property type="match status" value="1"/>
</dbReference>
<dbReference type="AlphaFoldDB" id="A0AAX6I8F2"/>
<evidence type="ECO:0000313" key="1">
    <source>
        <dbReference type="EMBL" id="KAJ6816640.1"/>
    </source>
</evidence>
<organism evidence="2 3">
    <name type="scientific">Iris pallida</name>
    <name type="common">Sweet iris</name>
    <dbReference type="NCBI Taxonomy" id="29817"/>
    <lineage>
        <taxon>Eukaryota</taxon>
        <taxon>Viridiplantae</taxon>
        <taxon>Streptophyta</taxon>
        <taxon>Embryophyta</taxon>
        <taxon>Tracheophyta</taxon>
        <taxon>Spermatophyta</taxon>
        <taxon>Magnoliopsida</taxon>
        <taxon>Liliopsida</taxon>
        <taxon>Asparagales</taxon>
        <taxon>Iridaceae</taxon>
        <taxon>Iridoideae</taxon>
        <taxon>Irideae</taxon>
        <taxon>Iris</taxon>
    </lineage>
</organism>
<sequence>MRDLLYKSQISGGNTFGSSASGYSKGLTLSSPWSKEQKDIHESSAVESVQLVEQKADPYLQLASRRKRIFRGCTFLACFARASAGADSQPPSKVDLVNQSVTPPVPCITDRGKGRTIGATSDESESKVCLESSLKKPLTRCSSTDGEGDHACNSIKEVQRDVNFAPRRKVRWTDSCGRELVEIREFEPSDDDSSSDDDAFEYELNQRCECVIQ</sequence>
<proteinExistence type="predicted"/>
<keyword evidence="3" id="KW-1185">Reference proteome</keyword>
<dbReference type="EMBL" id="JANAVB010003736">
    <property type="protein sequence ID" value="KAJ6849167.1"/>
    <property type="molecule type" value="Genomic_DNA"/>
</dbReference>
<reference evidence="2" key="2">
    <citation type="submission" date="2023-04" db="EMBL/GenBank/DDBJ databases">
        <authorList>
            <person name="Bruccoleri R.E."/>
            <person name="Oakeley E.J."/>
            <person name="Faust A.-M."/>
            <person name="Dessus-Babus S."/>
            <person name="Altorfer M."/>
            <person name="Burckhardt D."/>
            <person name="Oertli M."/>
            <person name="Naumann U."/>
            <person name="Petersen F."/>
            <person name="Wong J."/>
        </authorList>
    </citation>
    <scope>NUCLEOTIDE SEQUENCE</scope>
    <source>
        <strain evidence="2">GSM-AAB239-AS_SAM_17_03QT</strain>
        <tissue evidence="2">Leaf</tissue>
    </source>
</reference>
<accession>A0AAX6I8F2</accession>
<dbReference type="PANTHER" id="PTHR33401">
    <property type="entry name" value="LIGHT-HARVESTING COMPLEX-LIKE PROTEIN OHP2, CHLOROPLASTIC"/>
    <property type="match status" value="1"/>
</dbReference>
<evidence type="ECO:0000313" key="2">
    <source>
        <dbReference type="EMBL" id="KAJ6849167.1"/>
    </source>
</evidence>
<protein>
    <submittedName>
        <fullName evidence="2">Uncharacterized protein</fullName>
    </submittedName>
</protein>
<dbReference type="Proteomes" id="UP001140949">
    <property type="component" value="Unassembled WGS sequence"/>
</dbReference>